<keyword evidence="2" id="KW-1185">Reference proteome</keyword>
<dbReference type="GeneID" id="87878209"/>
<proteinExistence type="predicted"/>
<sequence>MSPKKAEPEAVAWPLFGRLPVEIQIMIFHEALRKPQIHFADASRHEVDPVTWKLDLKSRSKKKGDNSGYHLVENIQDVGRDSPVAAEAILKSGLQPLLLPITVRPNNDWRKIDAATDLVVFEFSVDKSGKLWLWHPRNQLVDLNPLASHIDFRQVRKDLRGIRKVAFVYGGNKQPSAGSSESVFQCLQHHNGRHSGQKFCPEELLGFIYQLSDIEAVYFILHHRVNTKAVTNYAASYYSVPAATRNTFGLKTFYSTTRSYITVPLPSYQIGPVFHATWKTKNRTWPHGSSPSLVNAAREVARACPPDSRERRYAEHVRKLSRLACALDYRKEVSLLVAEMILQIRADQDTPLSPDWPLPIPPEVNTAQFRTLKQHHKQRYNLENFTKERRDNLEFGMLLMVDETAVFKNDKSKSKPTS</sequence>
<reference evidence="1 2" key="1">
    <citation type="journal article" date="2023" name="Mol. Phylogenet. Evol.">
        <title>Genome-scale phylogeny and comparative genomics of the fungal order Sordariales.</title>
        <authorList>
            <person name="Hensen N."/>
            <person name="Bonometti L."/>
            <person name="Westerberg I."/>
            <person name="Brannstrom I.O."/>
            <person name="Guillou S."/>
            <person name="Cros-Aarteil S."/>
            <person name="Calhoun S."/>
            <person name="Haridas S."/>
            <person name="Kuo A."/>
            <person name="Mondo S."/>
            <person name="Pangilinan J."/>
            <person name="Riley R."/>
            <person name="LaButti K."/>
            <person name="Andreopoulos B."/>
            <person name="Lipzen A."/>
            <person name="Chen C."/>
            <person name="Yan M."/>
            <person name="Daum C."/>
            <person name="Ng V."/>
            <person name="Clum A."/>
            <person name="Steindorff A."/>
            <person name="Ohm R.A."/>
            <person name="Martin F."/>
            <person name="Silar P."/>
            <person name="Natvig D.O."/>
            <person name="Lalanne C."/>
            <person name="Gautier V."/>
            <person name="Ament-Velasquez S.L."/>
            <person name="Kruys A."/>
            <person name="Hutchinson M.I."/>
            <person name="Powell A.J."/>
            <person name="Barry K."/>
            <person name="Miller A.N."/>
            <person name="Grigoriev I.V."/>
            <person name="Debuchy R."/>
            <person name="Gladieux P."/>
            <person name="Hiltunen Thoren M."/>
            <person name="Johannesson H."/>
        </authorList>
    </citation>
    <scope>NUCLEOTIDE SEQUENCE [LARGE SCALE GENOMIC DNA]</scope>
    <source>
        <strain evidence="1 2">FGSC 10403</strain>
    </source>
</reference>
<name>A0AAJ0MMD1_9PEZI</name>
<gene>
    <name evidence="1" type="ORF">B0T23DRAFT_436665</name>
</gene>
<protein>
    <submittedName>
        <fullName evidence="1">Uncharacterized protein</fullName>
    </submittedName>
</protein>
<evidence type="ECO:0000313" key="2">
    <source>
        <dbReference type="Proteomes" id="UP001285908"/>
    </source>
</evidence>
<accession>A0AAJ0MMD1</accession>
<dbReference type="AlphaFoldDB" id="A0AAJ0MMD1"/>
<organism evidence="1 2">
    <name type="scientific">Neurospora hispaniola</name>
    <dbReference type="NCBI Taxonomy" id="588809"/>
    <lineage>
        <taxon>Eukaryota</taxon>
        <taxon>Fungi</taxon>
        <taxon>Dikarya</taxon>
        <taxon>Ascomycota</taxon>
        <taxon>Pezizomycotina</taxon>
        <taxon>Sordariomycetes</taxon>
        <taxon>Sordariomycetidae</taxon>
        <taxon>Sordariales</taxon>
        <taxon>Sordariaceae</taxon>
        <taxon>Neurospora</taxon>
    </lineage>
</organism>
<comment type="caution">
    <text evidence="1">The sequence shown here is derived from an EMBL/GenBank/DDBJ whole genome shotgun (WGS) entry which is preliminary data.</text>
</comment>
<evidence type="ECO:0000313" key="1">
    <source>
        <dbReference type="EMBL" id="KAK3485566.1"/>
    </source>
</evidence>
<dbReference type="EMBL" id="JAULSX010000010">
    <property type="protein sequence ID" value="KAK3485566.1"/>
    <property type="molecule type" value="Genomic_DNA"/>
</dbReference>
<dbReference type="Proteomes" id="UP001285908">
    <property type="component" value="Unassembled WGS sequence"/>
</dbReference>
<dbReference type="RefSeq" id="XP_062688470.1">
    <property type="nucleotide sequence ID" value="XM_062840587.1"/>
</dbReference>